<reference evidence="2" key="1">
    <citation type="journal article" date="2019" name="Sci. Rep.">
        <title>Draft genome of Tanacetum cinerariifolium, the natural source of mosquito coil.</title>
        <authorList>
            <person name="Yamashiro T."/>
            <person name="Shiraishi A."/>
            <person name="Satake H."/>
            <person name="Nakayama K."/>
        </authorList>
    </citation>
    <scope>NUCLEOTIDE SEQUENCE</scope>
</reference>
<proteinExistence type="predicted"/>
<evidence type="ECO:0000313" key="2">
    <source>
        <dbReference type="EMBL" id="GEY61734.1"/>
    </source>
</evidence>
<organism evidence="2">
    <name type="scientific">Tanacetum cinerariifolium</name>
    <name type="common">Dalmatian daisy</name>
    <name type="synonym">Chrysanthemum cinerariifolium</name>
    <dbReference type="NCBI Taxonomy" id="118510"/>
    <lineage>
        <taxon>Eukaryota</taxon>
        <taxon>Viridiplantae</taxon>
        <taxon>Streptophyta</taxon>
        <taxon>Embryophyta</taxon>
        <taxon>Tracheophyta</taxon>
        <taxon>Spermatophyta</taxon>
        <taxon>Magnoliopsida</taxon>
        <taxon>eudicotyledons</taxon>
        <taxon>Gunneridae</taxon>
        <taxon>Pentapetalae</taxon>
        <taxon>asterids</taxon>
        <taxon>campanulids</taxon>
        <taxon>Asterales</taxon>
        <taxon>Asteraceae</taxon>
        <taxon>Asteroideae</taxon>
        <taxon>Anthemideae</taxon>
        <taxon>Anthemidinae</taxon>
        <taxon>Tanacetum</taxon>
    </lineage>
</organism>
<feature type="domain" description="Reverse transcriptase Ty1/copia-type" evidence="1">
    <location>
        <begin position="126"/>
        <end position="178"/>
    </location>
</feature>
<name>A0A699HS57_TANCI</name>
<dbReference type="AlphaFoldDB" id="A0A699HS57"/>
<dbReference type="PANTHER" id="PTHR11439:SF495">
    <property type="entry name" value="REVERSE TRANSCRIPTASE, RNA-DEPENDENT DNA POLYMERASE-RELATED"/>
    <property type="match status" value="1"/>
</dbReference>
<dbReference type="EMBL" id="BKCJ010193947">
    <property type="protein sequence ID" value="GEY61734.1"/>
    <property type="molecule type" value="Genomic_DNA"/>
</dbReference>
<dbReference type="Pfam" id="PF07727">
    <property type="entry name" value="RVT_2"/>
    <property type="match status" value="1"/>
</dbReference>
<protein>
    <submittedName>
        <fullName evidence="2">Uncharacterized mitochondrial protein AtMg00810-like</fullName>
    </submittedName>
</protein>
<accession>A0A699HS57</accession>
<comment type="caution">
    <text evidence="2">The sequence shown here is derived from an EMBL/GenBank/DDBJ whole genome shotgun (WGS) entry which is preliminary data.</text>
</comment>
<dbReference type="InterPro" id="IPR013103">
    <property type="entry name" value="RVT_2"/>
</dbReference>
<evidence type="ECO:0000259" key="1">
    <source>
        <dbReference type="Pfam" id="PF07727"/>
    </source>
</evidence>
<sequence>MMGIPNEHQLKFNSIKDAKKLLKAVEKRFGRNATTKKTQKNLLKQQYENFTAPSLEMIDQTFDRLQKLGNPQMDLPDLGVIDIGCSRYMTGTMSYLTDYEEIDRGYVAFGGKPKERKLTRAYSSKGTKMSSMGELTFFLGLQVKQKKNGIFISQDIYVAKILKKFRFIKVKTASTPMETQKPLLKDEDGEEMHVHMYRSMIGSLMYTTSLRPDIVFAVCACAIYQVNPKVSHLYAVKRIFSGFSECTPYKGSTVHARVDGKEIVITESSVRRDLKLTDKEDEVVHKELDDRLVRFVTTTSSLKAEQDNELMLPSEIKDCQSNIDAASLKLKMFKNITAAEEMSK</sequence>
<gene>
    <name evidence="2" type="ORF">Tci_433708</name>
</gene>
<dbReference type="PANTHER" id="PTHR11439">
    <property type="entry name" value="GAG-POL-RELATED RETROTRANSPOSON"/>
    <property type="match status" value="1"/>
</dbReference>